<dbReference type="GO" id="GO:0047423">
    <property type="term" value="F:N-methylhydantoinase (ATP-hydrolyzing) activity"/>
    <property type="evidence" value="ECO:0007669"/>
    <property type="project" value="UniProtKB-EC"/>
</dbReference>
<dbReference type="Pfam" id="PF05378">
    <property type="entry name" value="Hydant_A_N"/>
    <property type="match status" value="1"/>
</dbReference>
<dbReference type="PANTHER" id="PTHR11365">
    <property type="entry name" value="5-OXOPROLINASE RELATED"/>
    <property type="match status" value="1"/>
</dbReference>
<sequence>MRLSIDVGGTFTDLVVDRLSGAAEVFKAPTTYPDPIDGILSAVALAANAQGITTEAFLGGVEVLFHSTTRAINAVITGQAARTALLATEGHPDILLIREGGRTDPFNYRIGYPAPYIPRALTFEIPGRILADGGERRTLDEAAVLRVIERLKEEKVEAVAVSLLWSIVNPAHELRVGELLAEHLPGVPFTLAHQLNPTVREYRRTSSCAIDASLKPIMSAYLRALKQRLGAHGMAGQIFAVTSQGGLVDVEELAERPILALNSGPSMAPVAGRYFAALQGATTAIVTDAGGTTYDVSLVRDGALPRTRETWLGPIYQGHLTGFPSVDVKSVGAGGGSIASVEGGLLRVGPESARSDPGPVCYGRGGTRPTVTDAAVVLGYIDPDFFLGGRMGLAVAAARAAIERDVAIPLGLGVEEAALAIIDLATESMVHAIEDITVKQGVDPEDAVMIGGGGAAGINAVLIARRLGCRSILFPDVGAALSAAGAMMSELTSEFSQVVFMRTGAFDAAAANAIIAGLKERAEAFFASAGGRARERRVDLAIEGRYPSQVWEIDVPIDEAMLAAEDAASRLVAAFHARHQELFGFRDDGDEVEIMGWRALARCRLADESAIRLPSGVDSAPTRSRTMTFRETGPIEAPAYRLEALDPSVTVKGPAVVESNFTTVVLAPGSEARKTAEGGLCVQPLVQSVTRLREFAA</sequence>
<dbReference type="EC" id="3.5.2.14" evidence="4"/>
<organism evidence="4 5">
    <name type="scientific">Hansschlegelia beijingensis</name>
    <dbReference type="NCBI Taxonomy" id="1133344"/>
    <lineage>
        <taxon>Bacteria</taxon>
        <taxon>Pseudomonadati</taxon>
        <taxon>Pseudomonadota</taxon>
        <taxon>Alphaproteobacteria</taxon>
        <taxon>Hyphomicrobiales</taxon>
        <taxon>Methylopilaceae</taxon>
        <taxon>Hansschlegelia</taxon>
    </lineage>
</organism>
<dbReference type="InterPro" id="IPR049517">
    <property type="entry name" value="ACX-like_C"/>
</dbReference>
<keyword evidence="5" id="KW-1185">Reference proteome</keyword>
<evidence type="ECO:0000313" key="5">
    <source>
        <dbReference type="Proteomes" id="UP000528964"/>
    </source>
</evidence>
<comment type="caution">
    <text evidence="4">The sequence shown here is derived from an EMBL/GenBank/DDBJ whole genome shotgun (WGS) entry which is preliminary data.</text>
</comment>
<evidence type="ECO:0000259" key="1">
    <source>
        <dbReference type="Pfam" id="PF01968"/>
    </source>
</evidence>
<evidence type="ECO:0000259" key="3">
    <source>
        <dbReference type="Pfam" id="PF19278"/>
    </source>
</evidence>
<dbReference type="GO" id="GO:0017168">
    <property type="term" value="F:5-oxoprolinase (ATP-hydrolyzing) activity"/>
    <property type="evidence" value="ECO:0007669"/>
    <property type="project" value="TreeGrafter"/>
</dbReference>
<dbReference type="InterPro" id="IPR045079">
    <property type="entry name" value="Oxoprolinase-like"/>
</dbReference>
<dbReference type="PANTHER" id="PTHR11365:SF23">
    <property type="entry name" value="HYPOTHETICAL 5-OXOPROLINASE (EUROFUNG)-RELATED"/>
    <property type="match status" value="1"/>
</dbReference>
<gene>
    <name evidence="4" type="ORF">GGR24_001989</name>
</gene>
<dbReference type="Pfam" id="PF19278">
    <property type="entry name" value="Hydant_A_C"/>
    <property type="match status" value="1"/>
</dbReference>
<reference evidence="4 5" key="1">
    <citation type="submission" date="2020-08" db="EMBL/GenBank/DDBJ databases">
        <title>Genomic Encyclopedia of Type Strains, Phase IV (KMG-IV): sequencing the most valuable type-strain genomes for metagenomic binning, comparative biology and taxonomic classification.</title>
        <authorList>
            <person name="Goeker M."/>
        </authorList>
    </citation>
    <scope>NUCLEOTIDE SEQUENCE [LARGE SCALE GENOMIC DNA]</scope>
    <source>
        <strain evidence="4 5">DSM 25481</strain>
    </source>
</reference>
<protein>
    <submittedName>
        <fullName evidence="4">N-methylhydantoinase A</fullName>
        <ecNumber evidence="4">3.5.2.14</ecNumber>
    </submittedName>
</protein>
<dbReference type="AlphaFoldDB" id="A0A7W6D388"/>
<feature type="domain" description="Hydantoinase/oxoprolinase N-terminal" evidence="2">
    <location>
        <begin position="2"/>
        <end position="183"/>
    </location>
</feature>
<dbReference type="GO" id="GO:0006749">
    <property type="term" value="P:glutathione metabolic process"/>
    <property type="evidence" value="ECO:0007669"/>
    <property type="project" value="TreeGrafter"/>
</dbReference>
<evidence type="ECO:0000259" key="2">
    <source>
        <dbReference type="Pfam" id="PF05378"/>
    </source>
</evidence>
<dbReference type="SUPFAM" id="SSF53067">
    <property type="entry name" value="Actin-like ATPase domain"/>
    <property type="match status" value="1"/>
</dbReference>
<dbReference type="RefSeq" id="WP_183395165.1">
    <property type="nucleotide sequence ID" value="NZ_JACIDR010000002.1"/>
</dbReference>
<dbReference type="Proteomes" id="UP000528964">
    <property type="component" value="Unassembled WGS sequence"/>
</dbReference>
<proteinExistence type="predicted"/>
<dbReference type="InterPro" id="IPR008040">
    <property type="entry name" value="Hydant_A_N"/>
</dbReference>
<dbReference type="Pfam" id="PF01968">
    <property type="entry name" value="Hydantoinase_A"/>
    <property type="match status" value="1"/>
</dbReference>
<dbReference type="InterPro" id="IPR043129">
    <property type="entry name" value="ATPase_NBD"/>
</dbReference>
<name>A0A7W6D388_9HYPH</name>
<evidence type="ECO:0000313" key="4">
    <source>
        <dbReference type="EMBL" id="MBB3973332.1"/>
    </source>
</evidence>
<feature type="domain" description="Acetophenone carboxylase-like C-terminal" evidence="3">
    <location>
        <begin position="516"/>
        <end position="672"/>
    </location>
</feature>
<feature type="domain" description="Hydantoinase A/oxoprolinase" evidence="1">
    <location>
        <begin position="204"/>
        <end position="493"/>
    </location>
</feature>
<dbReference type="EMBL" id="JACIDR010000002">
    <property type="protein sequence ID" value="MBB3973332.1"/>
    <property type="molecule type" value="Genomic_DNA"/>
</dbReference>
<dbReference type="GO" id="GO:0005829">
    <property type="term" value="C:cytosol"/>
    <property type="evidence" value="ECO:0007669"/>
    <property type="project" value="TreeGrafter"/>
</dbReference>
<accession>A0A7W6D388</accession>
<dbReference type="InterPro" id="IPR002821">
    <property type="entry name" value="Hydantoinase_A"/>
</dbReference>
<keyword evidence="4" id="KW-0378">Hydrolase</keyword>